<dbReference type="AlphaFoldDB" id="A0A704R0K6"/>
<sequence length="342" mass="40237">MTDDELMERYYLQREKMKHFYLEKFSDNAQKISNTLGKIGLSLKDDNFEYSDPVGLTVKFDNIVSILAPELIRDKDDLIKCKQLAEFYQKKSREGYYYANNYMLMLTPFLRRGMHPANNWAPQFVRKFWESDFNDIEASVTLDYDRVKIDVDEYGYAELDTWFGAPFEEDISNIKDGISKLKPPMSIDTNIVNIFFNNIYSLDIKWNTKGNIKTFQSLEFSSENVVVEFQGELFHPAKYIHAEFDIESGLFRHFDGAIHFYTQNDYMMRRDSDFNHTFKNRSLVKAKAKKIFKLDGKIPKDLWAEFTCHFFTGNPLIVEYFTGSYPQYVIDGLNRVCVSQTD</sequence>
<reference evidence="1" key="2">
    <citation type="submission" date="2018-12" db="EMBL/GenBank/DDBJ databases">
        <authorList>
            <consortium name="NCBI Pathogen Detection Project"/>
        </authorList>
    </citation>
    <scope>NUCLEOTIDE SEQUENCE</scope>
    <source>
        <strain evidence="1">CFSAN057139</strain>
    </source>
</reference>
<gene>
    <name evidence="1" type="ORF">G0G76_22935</name>
</gene>
<reference evidence="1" key="1">
    <citation type="journal article" date="2018" name="Genome Biol.">
        <title>SKESA: strategic k-mer extension for scrupulous assemblies.</title>
        <authorList>
            <person name="Souvorov A."/>
            <person name="Agarwala R."/>
            <person name="Lipman D.J."/>
        </authorList>
    </citation>
    <scope>NUCLEOTIDE SEQUENCE</scope>
    <source>
        <strain evidence="1">CFSAN057139</strain>
    </source>
</reference>
<accession>A0A704R0K6</accession>
<protein>
    <submittedName>
        <fullName evidence="1">Uncharacterized protein</fullName>
    </submittedName>
</protein>
<proteinExistence type="predicted"/>
<organism evidence="1">
    <name type="scientific">Salmonella enterica</name>
    <name type="common">Salmonella choleraesuis</name>
    <dbReference type="NCBI Taxonomy" id="28901"/>
    <lineage>
        <taxon>Bacteria</taxon>
        <taxon>Pseudomonadati</taxon>
        <taxon>Pseudomonadota</taxon>
        <taxon>Gammaproteobacteria</taxon>
        <taxon>Enterobacterales</taxon>
        <taxon>Enterobacteriaceae</taxon>
        <taxon>Salmonella</taxon>
    </lineage>
</organism>
<evidence type="ECO:0000313" key="1">
    <source>
        <dbReference type="EMBL" id="HAC8207830.1"/>
    </source>
</evidence>
<comment type="caution">
    <text evidence="1">The sequence shown here is derived from an EMBL/GenBank/DDBJ whole genome shotgun (WGS) entry which is preliminary data.</text>
</comment>
<name>A0A704R0K6_SALER</name>
<dbReference type="EMBL" id="DAAMUI010000036">
    <property type="protein sequence ID" value="HAC8207830.1"/>
    <property type="molecule type" value="Genomic_DNA"/>
</dbReference>